<evidence type="ECO:0000313" key="1">
    <source>
        <dbReference type="EMBL" id="KAJ5073312.1"/>
    </source>
</evidence>
<reference evidence="1" key="1">
    <citation type="submission" date="2022-10" db="EMBL/GenBank/DDBJ databases">
        <title>Novel sulphate-reducing endosymbionts in the free-living metamonad Anaeramoeba.</title>
        <authorList>
            <person name="Jerlstrom-Hultqvist J."/>
            <person name="Cepicka I."/>
            <person name="Gallot-Lavallee L."/>
            <person name="Salas-Leiva D."/>
            <person name="Curtis B.A."/>
            <person name="Zahonova K."/>
            <person name="Pipaliya S."/>
            <person name="Dacks J."/>
            <person name="Roger A.J."/>
        </authorList>
    </citation>
    <scope>NUCLEOTIDE SEQUENCE</scope>
    <source>
        <strain evidence="1">BMAN</strain>
    </source>
</reference>
<comment type="caution">
    <text evidence="1">The sequence shown here is derived from an EMBL/GenBank/DDBJ whole genome shotgun (WGS) entry which is preliminary data.</text>
</comment>
<keyword evidence="2" id="KW-1185">Reference proteome</keyword>
<name>A0A9Q0LI88_ANAIG</name>
<gene>
    <name evidence="1" type="ORF">M0811_08720</name>
</gene>
<organism evidence="1 2">
    <name type="scientific">Anaeramoeba ignava</name>
    <name type="common">Anaerobic marine amoeba</name>
    <dbReference type="NCBI Taxonomy" id="1746090"/>
    <lineage>
        <taxon>Eukaryota</taxon>
        <taxon>Metamonada</taxon>
        <taxon>Anaeramoebidae</taxon>
        <taxon>Anaeramoeba</taxon>
    </lineage>
</organism>
<dbReference type="Proteomes" id="UP001149090">
    <property type="component" value="Unassembled WGS sequence"/>
</dbReference>
<dbReference type="AlphaFoldDB" id="A0A9Q0LI88"/>
<proteinExistence type="predicted"/>
<sequence length="91" mass="10835">MNIKRGTLNEVLVTANRLLYYLDKKILPYEEEFLFKNTIEKSIFKLIFRNGLVSLNSFISKRFNEKDNKIHPKLKDLIELAKKFEIDGTKR</sequence>
<protein>
    <submittedName>
        <fullName evidence="1">Uncharacterized protein</fullName>
    </submittedName>
</protein>
<evidence type="ECO:0000313" key="2">
    <source>
        <dbReference type="Proteomes" id="UP001149090"/>
    </source>
</evidence>
<dbReference type="OrthoDB" id="434695at2759"/>
<accession>A0A9Q0LI88</accession>
<dbReference type="EMBL" id="JAPDFW010000075">
    <property type="protein sequence ID" value="KAJ5073312.1"/>
    <property type="molecule type" value="Genomic_DNA"/>
</dbReference>